<evidence type="ECO:0000259" key="3">
    <source>
        <dbReference type="Pfam" id="PF09186"/>
    </source>
</evidence>
<protein>
    <recommendedName>
        <fullName evidence="6">YigZ family protein</fullName>
    </recommendedName>
</protein>
<evidence type="ECO:0008006" key="6">
    <source>
        <dbReference type="Google" id="ProtNLM"/>
    </source>
</evidence>
<dbReference type="Gene3D" id="3.30.230.30">
    <property type="entry name" value="Impact, N-terminal domain"/>
    <property type="match status" value="1"/>
</dbReference>
<evidence type="ECO:0000256" key="1">
    <source>
        <dbReference type="ARBA" id="ARBA00007665"/>
    </source>
</evidence>
<dbReference type="AlphaFoldDB" id="A0A2R6Y4T4"/>
<dbReference type="Proteomes" id="UP000244338">
    <property type="component" value="Unassembled WGS sequence"/>
</dbReference>
<dbReference type="Gene3D" id="3.30.70.240">
    <property type="match status" value="1"/>
</dbReference>
<dbReference type="InterPro" id="IPR036956">
    <property type="entry name" value="Impact_N_sf"/>
</dbReference>
<feature type="domain" description="Impact N-terminal" evidence="2">
    <location>
        <begin position="16"/>
        <end position="129"/>
    </location>
</feature>
<dbReference type="PANTHER" id="PTHR16301:SF20">
    <property type="entry name" value="IMPACT FAMILY MEMBER YIGZ"/>
    <property type="match status" value="1"/>
</dbReference>
<dbReference type="SUPFAM" id="SSF54980">
    <property type="entry name" value="EF-G C-terminal domain-like"/>
    <property type="match status" value="1"/>
</dbReference>
<reference evidence="5" key="1">
    <citation type="journal article" date="2018" name="Sci. Rep.">
        <title>Lignite coal burning seam in the remote Altai Mountains harbors a hydrogen-driven thermophilic microbial community.</title>
        <authorList>
            <person name="Kadnikov V.V."/>
            <person name="Mardanov A.V."/>
            <person name="Ivasenko D.A."/>
            <person name="Antsiferov D.V."/>
            <person name="Beletsky A.V."/>
            <person name="Karnachuk O.V."/>
            <person name="Ravin N.V."/>
        </authorList>
    </citation>
    <scope>NUCLEOTIDE SEQUENCE [LARGE SCALE GENOMIC DNA]</scope>
</reference>
<accession>A0A2R6Y4T4</accession>
<dbReference type="InterPro" id="IPR035647">
    <property type="entry name" value="EFG_III/V"/>
</dbReference>
<feature type="domain" description="UPF0029" evidence="3">
    <location>
        <begin position="145"/>
        <end position="199"/>
    </location>
</feature>
<organism evidence="4 5">
    <name type="scientific">Candidatus Carbonibacillus altaicus</name>
    <dbReference type="NCBI Taxonomy" id="2163959"/>
    <lineage>
        <taxon>Bacteria</taxon>
        <taxon>Bacillati</taxon>
        <taxon>Bacillota</taxon>
        <taxon>Bacilli</taxon>
        <taxon>Bacillales</taxon>
        <taxon>Candidatus Carbonibacillus</taxon>
    </lineage>
</organism>
<proteinExistence type="inferred from homology"/>
<evidence type="ECO:0000313" key="5">
    <source>
        <dbReference type="Proteomes" id="UP000244338"/>
    </source>
</evidence>
<dbReference type="Pfam" id="PF01205">
    <property type="entry name" value="Impact_N"/>
    <property type="match status" value="1"/>
</dbReference>
<comment type="caution">
    <text evidence="4">The sequence shown here is derived from an EMBL/GenBank/DDBJ whole genome shotgun (WGS) entry which is preliminary data.</text>
</comment>
<dbReference type="InterPro" id="IPR015269">
    <property type="entry name" value="UPF0029_Impact_C"/>
</dbReference>
<evidence type="ECO:0000259" key="2">
    <source>
        <dbReference type="Pfam" id="PF01205"/>
    </source>
</evidence>
<dbReference type="GO" id="GO:0006446">
    <property type="term" value="P:regulation of translational initiation"/>
    <property type="evidence" value="ECO:0007669"/>
    <property type="project" value="TreeGrafter"/>
</dbReference>
<dbReference type="SUPFAM" id="SSF54211">
    <property type="entry name" value="Ribosomal protein S5 domain 2-like"/>
    <property type="match status" value="1"/>
</dbReference>
<evidence type="ECO:0000313" key="4">
    <source>
        <dbReference type="EMBL" id="PTQ57665.1"/>
    </source>
</evidence>
<dbReference type="PANTHER" id="PTHR16301">
    <property type="entry name" value="IMPACT-RELATED"/>
    <property type="match status" value="1"/>
</dbReference>
<dbReference type="InterPro" id="IPR023582">
    <property type="entry name" value="Impact"/>
</dbReference>
<dbReference type="InterPro" id="IPR020569">
    <property type="entry name" value="UPF0029_Impact_CS"/>
</dbReference>
<dbReference type="Pfam" id="PF09186">
    <property type="entry name" value="DUF1949"/>
    <property type="match status" value="1"/>
</dbReference>
<gene>
    <name evidence="4" type="ORF">BSOLF_1209</name>
</gene>
<comment type="similarity">
    <text evidence="1">Belongs to the IMPACT family.</text>
</comment>
<dbReference type="GO" id="GO:0005737">
    <property type="term" value="C:cytoplasm"/>
    <property type="evidence" value="ECO:0007669"/>
    <property type="project" value="TreeGrafter"/>
</dbReference>
<dbReference type="InterPro" id="IPR020568">
    <property type="entry name" value="Ribosomal_Su5_D2-typ_SF"/>
</dbReference>
<name>A0A2R6Y4T4_9BACL</name>
<dbReference type="PROSITE" id="PS00910">
    <property type="entry name" value="UPF0029"/>
    <property type="match status" value="1"/>
</dbReference>
<dbReference type="InterPro" id="IPR001498">
    <property type="entry name" value="Impact_N"/>
</dbReference>
<sequence>MVRVVAEEKEVEIVIQKSRFIAAVRPVEDEREAQQFIRERKKKFWDATHNTSAYIVTAEKTSSPLNVPHIHKADDDGEPQGTAGRPMLDVLKAKDLLQTVVVVTRYFGGIKLGAGGLVRAYAAAAARAIEAAGVRVCVPVVNVQVTVPYALYEPFTYQLVQNDIRVLDRAFAEVVTLTLAVPLEREAAFWHELASFFSGDVHAHRLKETYEALHIVYEKDGESSEFER</sequence>
<dbReference type="EMBL" id="PEBX01000004">
    <property type="protein sequence ID" value="PTQ57665.1"/>
    <property type="molecule type" value="Genomic_DNA"/>
</dbReference>